<name>A0AAV5HXS4_9ROSI</name>
<organism evidence="1 2">
    <name type="scientific">Rubroshorea leprosula</name>
    <dbReference type="NCBI Taxonomy" id="152421"/>
    <lineage>
        <taxon>Eukaryota</taxon>
        <taxon>Viridiplantae</taxon>
        <taxon>Streptophyta</taxon>
        <taxon>Embryophyta</taxon>
        <taxon>Tracheophyta</taxon>
        <taxon>Spermatophyta</taxon>
        <taxon>Magnoliopsida</taxon>
        <taxon>eudicotyledons</taxon>
        <taxon>Gunneridae</taxon>
        <taxon>Pentapetalae</taxon>
        <taxon>rosids</taxon>
        <taxon>malvids</taxon>
        <taxon>Malvales</taxon>
        <taxon>Dipterocarpaceae</taxon>
        <taxon>Rubroshorea</taxon>
    </lineage>
</organism>
<evidence type="ECO:0000313" key="1">
    <source>
        <dbReference type="EMBL" id="GKU93668.1"/>
    </source>
</evidence>
<reference evidence="1 2" key="1">
    <citation type="journal article" date="2021" name="Commun. Biol.">
        <title>The genome of Shorea leprosula (Dipterocarpaceae) highlights the ecological relevance of drought in aseasonal tropical rainforests.</title>
        <authorList>
            <person name="Ng K.K.S."/>
            <person name="Kobayashi M.J."/>
            <person name="Fawcett J.A."/>
            <person name="Hatakeyama M."/>
            <person name="Paape T."/>
            <person name="Ng C.H."/>
            <person name="Ang C.C."/>
            <person name="Tnah L.H."/>
            <person name="Lee C.T."/>
            <person name="Nishiyama T."/>
            <person name="Sese J."/>
            <person name="O'Brien M.J."/>
            <person name="Copetti D."/>
            <person name="Mohd Noor M.I."/>
            <person name="Ong R.C."/>
            <person name="Putra M."/>
            <person name="Sireger I.Z."/>
            <person name="Indrioko S."/>
            <person name="Kosugi Y."/>
            <person name="Izuno A."/>
            <person name="Isagi Y."/>
            <person name="Lee S.L."/>
            <person name="Shimizu K.K."/>
        </authorList>
    </citation>
    <scope>NUCLEOTIDE SEQUENCE [LARGE SCALE GENOMIC DNA]</scope>
    <source>
        <strain evidence="1">214</strain>
    </source>
</reference>
<proteinExistence type="predicted"/>
<dbReference type="EMBL" id="BPVZ01000007">
    <property type="protein sequence ID" value="GKU93668.1"/>
    <property type="molecule type" value="Genomic_DNA"/>
</dbReference>
<accession>A0AAV5HXS4</accession>
<keyword evidence="2" id="KW-1185">Reference proteome</keyword>
<dbReference type="AlphaFoldDB" id="A0AAV5HXS4"/>
<comment type="caution">
    <text evidence="1">The sequence shown here is derived from an EMBL/GenBank/DDBJ whole genome shotgun (WGS) entry which is preliminary data.</text>
</comment>
<evidence type="ECO:0000313" key="2">
    <source>
        <dbReference type="Proteomes" id="UP001054252"/>
    </source>
</evidence>
<gene>
    <name evidence="1" type="ORF">SLEP1_g7244</name>
</gene>
<dbReference type="Proteomes" id="UP001054252">
    <property type="component" value="Unassembled WGS sequence"/>
</dbReference>
<protein>
    <submittedName>
        <fullName evidence="1">Uncharacterized protein</fullName>
    </submittedName>
</protein>
<sequence length="99" mass="11112">MTLRGYSVSSDDPSGSVGFWVLFRSGDPRLSCRYWEVLAVFPVLATIKLDFCRDVLEILRHPLWSSLKGVTWLDRSTSSCSSDFTSLPPMHRACSALLL</sequence>